<accession>A0A1N7RMV2</accession>
<protein>
    <submittedName>
        <fullName evidence="1">Uncharacterized protein</fullName>
    </submittedName>
</protein>
<keyword evidence="2" id="KW-1185">Reference proteome</keyword>
<proteinExistence type="predicted"/>
<comment type="caution">
    <text evidence="1">The sequence shown here is derived from an EMBL/GenBank/DDBJ whole genome shotgun (WGS) entry which is preliminary data.</text>
</comment>
<evidence type="ECO:0000313" key="1">
    <source>
        <dbReference type="EMBL" id="SIT36432.1"/>
    </source>
</evidence>
<organism evidence="1 2">
    <name type="scientific">Paraburkholderia piptadeniae</name>
    <dbReference type="NCBI Taxonomy" id="1701573"/>
    <lineage>
        <taxon>Bacteria</taxon>
        <taxon>Pseudomonadati</taxon>
        <taxon>Pseudomonadota</taxon>
        <taxon>Betaproteobacteria</taxon>
        <taxon>Burkholderiales</taxon>
        <taxon>Burkholderiaceae</taxon>
        <taxon>Paraburkholderia</taxon>
    </lineage>
</organism>
<reference evidence="1" key="1">
    <citation type="submission" date="2016-12" db="EMBL/GenBank/DDBJ databases">
        <authorList>
            <person name="Moulin L."/>
        </authorList>
    </citation>
    <scope>NUCLEOTIDE SEQUENCE [LARGE SCALE GENOMIC DNA]</scope>
    <source>
        <strain evidence="1">STM 7183</strain>
    </source>
</reference>
<sequence length="62" mass="6823">MRHLPSYLAKPKAHFWEPKIIARAHDAFLVFPDGVPHCLDNATRAPCPPAAPDKLSPGFHPA</sequence>
<dbReference type="EMBL" id="CYGY02000009">
    <property type="protein sequence ID" value="SIT36432.1"/>
    <property type="molecule type" value="Genomic_DNA"/>
</dbReference>
<name>A0A1N7RMV2_9BURK</name>
<dbReference type="Proteomes" id="UP000195569">
    <property type="component" value="Unassembled WGS sequence"/>
</dbReference>
<evidence type="ECO:0000313" key="2">
    <source>
        <dbReference type="Proteomes" id="UP000195569"/>
    </source>
</evidence>
<gene>
    <name evidence="1" type="ORF">BN2476_90078</name>
</gene>
<dbReference type="AlphaFoldDB" id="A0A1N7RMV2"/>